<dbReference type="InterPro" id="IPR008949">
    <property type="entry name" value="Isoprenoid_synthase_dom_sf"/>
</dbReference>
<organism evidence="1">
    <name type="scientific">Aceria tosichella</name>
    <name type="common">wheat curl mite</name>
    <dbReference type="NCBI Taxonomy" id="561515"/>
    <lineage>
        <taxon>Eukaryota</taxon>
        <taxon>Metazoa</taxon>
        <taxon>Ecdysozoa</taxon>
        <taxon>Arthropoda</taxon>
        <taxon>Chelicerata</taxon>
        <taxon>Arachnida</taxon>
        <taxon>Acari</taxon>
        <taxon>Acariformes</taxon>
        <taxon>Trombidiformes</taxon>
        <taxon>Prostigmata</taxon>
        <taxon>Eupodina</taxon>
        <taxon>Eriophyoidea</taxon>
        <taxon>Eriophyidae</taxon>
        <taxon>Eriophyinae</taxon>
        <taxon>Aceriini</taxon>
        <taxon>Aceria</taxon>
    </lineage>
</organism>
<reference evidence="1" key="1">
    <citation type="submission" date="2018-10" db="EMBL/GenBank/DDBJ databases">
        <title>Transcriptome assembly of Aceria tosichella (Wheat curl mite) Type 2.</title>
        <authorList>
            <person name="Scully E.D."/>
            <person name="Geib S.M."/>
            <person name="Palmer N.A."/>
            <person name="Gupta A.K."/>
            <person name="Sarath G."/>
            <person name="Tatineni S."/>
        </authorList>
    </citation>
    <scope>NUCLEOTIDE SEQUENCE</scope>
    <source>
        <strain evidence="1">LincolnNE</strain>
    </source>
</reference>
<sequence>MFLLLSSLLRYAPRANCRLSEIGIVRNICQKPALITKKTQPGAVAIAKEPQKVAAVVPRDKLELIESHHYCVNHVKRYDRENYLAALCIQDSKLLRRTLFALRAFNVELSLIRDMTTNSDRAKLRFHFWSRLIDEIIKRNNDPLPDLDKDIAYYKHTPVAKELLDIFHMIDIDHQIETYLRDLVGARVSSKVLGYKPFDDMRELELYCSKSNTPIYQLAWRLDFQLNNIFNPTDELWEDLQRISDDLGVAHGLSNVIRGIPYNSTKNCCYIPQDLLQKYQLTNRDFVTKKLDGEKVRPVVVALASRCQELSDQVYGRLGDVPDHFRRIFLPRVSIQSNLKVLKKCNYNICDPRVNRRNELLPLSLKLASIYFRAPII</sequence>
<protein>
    <submittedName>
        <fullName evidence="1">UPF0551 protein C8orf38, mitochondrial</fullName>
    </submittedName>
</protein>
<dbReference type="EMBL" id="GGYP01002965">
    <property type="protein sequence ID" value="MDE47736.1"/>
    <property type="molecule type" value="Transcribed_RNA"/>
</dbReference>
<name>A0A6G1SB38_9ACAR</name>
<dbReference type="Pfam" id="PF00494">
    <property type="entry name" value="SQS_PSY"/>
    <property type="match status" value="1"/>
</dbReference>
<dbReference type="AlphaFoldDB" id="A0A6G1SB38"/>
<proteinExistence type="predicted"/>
<evidence type="ECO:0000313" key="2">
    <source>
        <dbReference type="EMBL" id="MDE48710.1"/>
    </source>
</evidence>
<dbReference type="EMBL" id="GGYP01003939">
    <property type="protein sequence ID" value="MDE48710.1"/>
    <property type="molecule type" value="Transcribed_RNA"/>
</dbReference>
<dbReference type="Gene3D" id="1.10.600.10">
    <property type="entry name" value="Farnesyl Diphosphate Synthase"/>
    <property type="match status" value="1"/>
</dbReference>
<gene>
    <name evidence="1" type="primary">CH038_0</name>
    <name evidence="2" type="synonym">CH038_1</name>
    <name evidence="2" type="ORF">g.13382</name>
    <name evidence="1" type="ORF">g.13383</name>
</gene>
<dbReference type="InterPro" id="IPR002060">
    <property type="entry name" value="Squ/phyt_synthse"/>
</dbReference>
<evidence type="ECO:0000313" key="1">
    <source>
        <dbReference type="EMBL" id="MDE47736.1"/>
    </source>
</evidence>
<accession>A0A6G1SB38</accession>
<dbReference type="SUPFAM" id="SSF48576">
    <property type="entry name" value="Terpenoid synthases"/>
    <property type="match status" value="1"/>
</dbReference>